<protein>
    <submittedName>
        <fullName evidence="6">Methyltransferase</fullName>
    </submittedName>
</protein>
<dbReference type="Gene3D" id="3.40.50.150">
    <property type="entry name" value="Vaccinia Virus protein VP39"/>
    <property type="match status" value="1"/>
</dbReference>
<organism evidence="6 7">
    <name type="scientific">Streptomyces prasinus</name>
    <dbReference type="NCBI Taxonomy" id="67345"/>
    <lineage>
        <taxon>Bacteria</taxon>
        <taxon>Bacillati</taxon>
        <taxon>Actinomycetota</taxon>
        <taxon>Actinomycetes</taxon>
        <taxon>Kitasatosporales</taxon>
        <taxon>Streptomycetaceae</taxon>
        <taxon>Streptomyces</taxon>
    </lineage>
</organism>
<dbReference type="Gene3D" id="1.10.287.1350">
    <property type="match status" value="1"/>
</dbReference>
<dbReference type="Pfam" id="PF00891">
    <property type="entry name" value="Methyltransf_2"/>
    <property type="match status" value="1"/>
</dbReference>
<evidence type="ECO:0000256" key="1">
    <source>
        <dbReference type="ARBA" id="ARBA00022603"/>
    </source>
</evidence>
<gene>
    <name evidence="6" type="ORF">CP972_04240</name>
</gene>
<proteinExistence type="predicted"/>
<dbReference type="PIRSF" id="PIRSF005739">
    <property type="entry name" value="O-mtase"/>
    <property type="match status" value="1"/>
</dbReference>
<reference evidence="6 7" key="1">
    <citation type="submission" date="2017-09" db="EMBL/GenBank/DDBJ databases">
        <authorList>
            <person name="Lee N."/>
            <person name="Cho B.-K."/>
        </authorList>
    </citation>
    <scope>NUCLEOTIDE SEQUENCE [LARGE SCALE GENOMIC DNA]</scope>
    <source>
        <strain evidence="6 7">ATCC 13879</strain>
    </source>
</reference>
<dbReference type="InterPro" id="IPR029063">
    <property type="entry name" value="SAM-dependent_MTases_sf"/>
</dbReference>
<name>A0ABX6ASI9_9ACTN</name>
<dbReference type="GO" id="GO:0032259">
    <property type="term" value="P:methylation"/>
    <property type="evidence" value="ECO:0007669"/>
    <property type="project" value="UniProtKB-KW"/>
</dbReference>
<feature type="domain" description="O-methyltransferase dimerisation" evidence="5">
    <location>
        <begin position="2"/>
        <end position="73"/>
    </location>
</feature>
<dbReference type="EMBL" id="CP023697">
    <property type="protein sequence ID" value="QEV04995.1"/>
    <property type="molecule type" value="Genomic_DNA"/>
</dbReference>
<evidence type="ECO:0000259" key="4">
    <source>
        <dbReference type="Pfam" id="PF00891"/>
    </source>
</evidence>
<dbReference type="SUPFAM" id="SSF46785">
    <property type="entry name" value="Winged helix' DNA-binding domain"/>
    <property type="match status" value="1"/>
</dbReference>
<keyword evidence="2" id="KW-0808">Transferase</keyword>
<dbReference type="Gene3D" id="1.10.10.10">
    <property type="entry name" value="Winged helix-like DNA-binding domain superfamily/Winged helix DNA-binding domain"/>
    <property type="match status" value="1"/>
</dbReference>
<dbReference type="Proteomes" id="UP000326041">
    <property type="component" value="Chromosome"/>
</dbReference>
<dbReference type="InterPro" id="IPR016461">
    <property type="entry name" value="COMT-like"/>
</dbReference>
<dbReference type="Pfam" id="PF08100">
    <property type="entry name" value="Dimerisation"/>
    <property type="match status" value="1"/>
</dbReference>
<dbReference type="PANTHER" id="PTHR43712:SF2">
    <property type="entry name" value="O-METHYLTRANSFERASE CICE"/>
    <property type="match status" value="1"/>
</dbReference>
<evidence type="ECO:0000256" key="3">
    <source>
        <dbReference type="ARBA" id="ARBA00022691"/>
    </source>
</evidence>
<feature type="domain" description="O-methyltransferase C-terminal" evidence="4">
    <location>
        <begin position="95"/>
        <end position="301"/>
    </location>
</feature>
<keyword evidence="1 6" id="KW-0489">Methyltransferase</keyword>
<sequence>MGYIVSQSIFTVNELRIADRLDGRPRHVADLAHECSVDADALHRTLRVLAAEDLFQEGPAGTFRLAPLGELLRTDAPGSLHEFANLMAGESYRVWADSAYSVRTGKPAFDLVHGRPHFDWLAEHADAARDFNRAQASLVAQRLLPLLERDWNDVKTVVDIGGGNGTLLATLLGQEPHLEGVLFDLPHVVTEAETSLTESGVRNRTRIVGGDFFVEVPDGGDVYVLAQILHDWNEEKALGILRSCRKALPAHGRILILEQVIPEDNEPHPAKLLDLHMLVLLGGRERTETDWRSLLTDSGFRLDSVEHSGRSSLMTAVLD</sequence>
<accession>A0ABX6ASI9</accession>
<keyword evidence="3" id="KW-0949">S-adenosyl-L-methionine</keyword>
<keyword evidence="7" id="KW-1185">Reference proteome</keyword>
<dbReference type="PANTHER" id="PTHR43712">
    <property type="entry name" value="PUTATIVE (AFU_ORTHOLOGUE AFUA_4G14580)-RELATED"/>
    <property type="match status" value="1"/>
</dbReference>
<dbReference type="CDD" id="cd02440">
    <property type="entry name" value="AdoMet_MTases"/>
    <property type="match status" value="1"/>
</dbReference>
<dbReference type="InterPro" id="IPR001077">
    <property type="entry name" value="COMT_C"/>
</dbReference>
<evidence type="ECO:0000259" key="5">
    <source>
        <dbReference type="Pfam" id="PF08100"/>
    </source>
</evidence>
<dbReference type="InterPro" id="IPR036390">
    <property type="entry name" value="WH_DNA-bd_sf"/>
</dbReference>
<evidence type="ECO:0000256" key="2">
    <source>
        <dbReference type="ARBA" id="ARBA00022679"/>
    </source>
</evidence>
<dbReference type="PROSITE" id="PS51683">
    <property type="entry name" value="SAM_OMT_II"/>
    <property type="match status" value="1"/>
</dbReference>
<dbReference type="InterPro" id="IPR036388">
    <property type="entry name" value="WH-like_DNA-bd_sf"/>
</dbReference>
<evidence type="ECO:0000313" key="6">
    <source>
        <dbReference type="EMBL" id="QEV04995.1"/>
    </source>
</evidence>
<dbReference type="GO" id="GO:0008168">
    <property type="term" value="F:methyltransferase activity"/>
    <property type="evidence" value="ECO:0007669"/>
    <property type="project" value="UniProtKB-KW"/>
</dbReference>
<evidence type="ECO:0000313" key="7">
    <source>
        <dbReference type="Proteomes" id="UP000326041"/>
    </source>
</evidence>
<dbReference type="SUPFAM" id="SSF53335">
    <property type="entry name" value="S-adenosyl-L-methionine-dependent methyltransferases"/>
    <property type="match status" value="1"/>
</dbReference>
<dbReference type="InterPro" id="IPR012967">
    <property type="entry name" value="COMT_dimerisation"/>
</dbReference>